<dbReference type="InterPro" id="IPR029044">
    <property type="entry name" value="Nucleotide-diphossugar_trans"/>
</dbReference>
<dbReference type="Proteomes" id="UP000001175">
    <property type="component" value="Chromosome"/>
</dbReference>
<dbReference type="InterPro" id="IPR002495">
    <property type="entry name" value="Glyco_trans_8"/>
</dbReference>
<accession>A0A0H3K438</accession>
<dbReference type="EMBL" id="AP008231">
    <property type="protein sequence ID" value="BAD79996.1"/>
    <property type="molecule type" value="Genomic_DNA"/>
</dbReference>
<gene>
    <name evidence="1" type="ordered locus">syc1806_c</name>
</gene>
<sequence>MADPIRIFIGSGEASRIERQVAIDSLQRMTDRPLAITAFNGTHNALEVLGEPPRPAPMSLRVKYWNATEFSLYRFLIPELCGYQGRAIYIDSDVVCLHDIGELFDTDLEGADFLAKAEAYPDRAGALWGLSVVLFDCDRCRFPLEQFIDELEAGVYDYRDLPCMGPRFLNKRPYQIGALDPRWNSFDFADRETRLIHYTDLKRQPWKRPGHPYGDLWFKAMQQALDSGILTDTEISQAIKRFNVRDDIREGNRPRWLTRQRLRSWLRQVKQQLRPVKV</sequence>
<organism evidence="1 2">
    <name type="scientific">Synechococcus sp. (strain ATCC 27144 / PCC 6301 / SAUG 1402/1)</name>
    <name type="common">Anacystis nidulans</name>
    <dbReference type="NCBI Taxonomy" id="269084"/>
    <lineage>
        <taxon>Bacteria</taxon>
        <taxon>Bacillati</taxon>
        <taxon>Cyanobacteriota</taxon>
        <taxon>Cyanophyceae</taxon>
        <taxon>Synechococcales</taxon>
        <taxon>Synechococcaceae</taxon>
        <taxon>Synechococcus</taxon>
    </lineage>
</organism>
<proteinExistence type="predicted"/>
<dbReference type="Gene3D" id="3.90.550.10">
    <property type="entry name" value="Spore Coat Polysaccharide Biosynthesis Protein SpsA, Chain A"/>
    <property type="match status" value="1"/>
</dbReference>
<reference evidence="1 2" key="1">
    <citation type="journal article" date="2007" name="Photosyn. Res.">
        <title>Complete nucleotide sequence of the freshwater unicellular cyanobacterium Synechococcus elongatus PCC 6301 chromosome: gene content and organization.</title>
        <authorList>
            <person name="Sugita C."/>
            <person name="Ogata K."/>
            <person name="Shikata M."/>
            <person name="Jikuya H."/>
            <person name="Takano J."/>
            <person name="Furumichi M."/>
            <person name="Kanehisa M."/>
            <person name="Omata T."/>
            <person name="Sugiura M."/>
            <person name="Sugita M."/>
        </authorList>
    </citation>
    <scope>NUCLEOTIDE SEQUENCE [LARGE SCALE GENOMIC DNA]</scope>
    <source>
        <strain evidence="2">ATCC 27144 / PCC 6301 / SAUG 1402/1</strain>
    </source>
</reference>
<evidence type="ECO:0008006" key="3">
    <source>
        <dbReference type="Google" id="ProtNLM"/>
    </source>
</evidence>
<dbReference type="GO" id="GO:0016757">
    <property type="term" value="F:glycosyltransferase activity"/>
    <property type="evidence" value="ECO:0007669"/>
    <property type="project" value="InterPro"/>
</dbReference>
<evidence type="ECO:0000313" key="1">
    <source>
        <dbReference type="EMBL" id="BAD79996.1"/>
    </source>
</evidence>
<protein>
    <recommendedName>
        <fullName evidence="3">Glycosyl transferase</fullName>
    </recommendedName>
</protein>
<dbReference type="eggNOG" id="COG1442">
    <property type="taxonomic scope" value="Bacteria"/>
</dbReference>
<dbReference type="RefSeq" id="WP_011244116.1">
    <property type="nucleotide sequence ID" value="NC_006576.1"/>
</dbReference>
<evidence type="ECO:0000313" key="2">
    <source>
        <dbReference type="Proteomes" id="UP000001175"/>
    </source>
</evidence>
<dbReference type="Pfam" id="PF01501">
    <property type="entry name" value="Glyco_transf_8"/>
    <property type="match status" value="1"/>
</dbReference>
<dbReference type="AlphaFoldDB" id="A0A0H3K438"/>
<dbReference type="KEGG" id="syc:syc1806_c"/>
<dbReference type="SUPFAM" id="SSF53448">
    <property type="entry name" value="Nucleotide-diphospho-sugar transferases"/>
    <property type="match status" value="1"/>
</dbReference>
<name>A0A0H3K438_SYNP6</name>